<keyword evidence="5" id="KW-0143">Chaperone</keyword>
<dbReference type="InterPro" id="IPR003713">
    <property type="entry name" value="FliS"/>
</dbReference>
<dbReference type="RefSeq" id="WP_069637565.1">
    <property type="nucleotide sequence ID" value="NZ_CP012546.1"/>
</dbReference>
<evidence type="ECO:0000256" key="5">
    <source>
        <dbReference type="ARBA" id="ARBA00023186"/>
    </source>
</evidence>
<dbReference type="GO" id="GO:0005829">
    <property type="term" value="C:cytosol"/>
    <property type="evidence" value="ECO:0007669"/>
    <property type="project" value="UniProtKB-SubCell"/>
</dbReference>
<gene>
    <name evidence="7" type="ORF">BFG04_01655</name>
</gene>
<comment type="caution">
    <text evidence="7">The sequence shown here is derived from an EMBL/GenBank/DDBJ whole genome shotgun (WGS) entry which is preliminary data.</text>
</comment>
<comment type="similarity">
    <text evidence="2 6">Belongs to the FliS family.</text>
</comment>
<keyword evidence="7" id="KW-0966">Cell projection</keyword>
<evidence type="ECO:0000256" key="3">
    <source>
        <dbReference type="ARBA" id="ARBA00022490"/>
    </source>
</evidence>
<dbReference type="CDD" id="cd16098">
    <property type="entry name" value="FliS"/>
    <property type="match status" value="1"/>
</dbReference>
<dbReference type="EMBL" id="MCRK01000012">
    <property type="protein sequence ID" value="OPA81872.1"/>
    <property type="molecule type" value="Genomic_DNA"/>
</dbReference>
<organism evidence="7 8">
    <name type="scientific">Campylobacter pinnipediorum subsp. pinnipediorum</name>
    <dbReference type="NCBI Taxonomy" id="1660067"/>
    <lineage>
        <taxon>Bacteria</taxon>
        <taxon>Pseudomonadati</taxon>
        <taxon>Campylobacterota</taxon>
        <taxon>Epsilonproteobacteria</taxon>
        <taxon>Campylobacterales</taxon>
        <taxon>Campylobacteraceae</taxon>
        <taxon>Campylobacter</taxon>
    </lineage>
</organism>
<dbReference type="NCBIfam" id="TIGR00208">
    <property type="entry name" value="fliS"/>
    <property type="match status" value="1"/>
</dbReference>
<dbReference type="GO" id="GO:0071973">
    <property type="term" value="P:bacterial-type flagellum-dependent cell motility"/>
    <property type="evidence" value="ECO:0007669"/>
    <property type="project" value="TreeGrafter"/>
</dbReference>
<keyword evidence="4 6" id="KW-1005">Bacterial flagellum biogenesis</keyword>
<dbReference type="Proteomes" id="UP000189728">
    <property type="component" value="Unassembled WGS sequence"/>
</dbReference>
<evidence type="ECO:0000256" key="6">
    <source>
        <dbReference type="PIRNR" id="PIRNR039090"/>
    </source>
</evidence>
<sequence length="126" mass="14245">MATNSNLAYAAYAQSSVGGIESPTKLIQMLYDGILRFIFRTKKAIEAGDFEQKVYYINRANAIFVELLNSLDYSQGDVAHYLSGLYTRQIQLLAMANIKNDVEILNEITNVVKQLNEAWREVTSDE</sequence>
<comment type="subcellular location">
    <subcellularLocation>
        <location evidence="1 6">Cytoplasm</location>
        <location evidence="1 6">Cytosol</location>
    </subcellularLocation>
</comment>
<dbReference type="PANTHER" id="PTHR34773:SF1">
    <property type="entry name" value="FLAGELLAR SECRETION CHAPERONE FLIS"/>
    <property type="match status" value="1"/>
</dbReference>
<dbReference type="AlphaFoldDB" id="A0AAX0LDM3"/>
<name>A0AAX0LDM3_9BACT</name>
<evidence type="ECO:0000256" key="4">
    <source>
        <dbReference type="ARBA" id="ARBA00022795"/>
    </source>
</evidence>
<accession>A0AAX0LDM3</accession>
<evidence type="ECO:0000313" key="8">
    <source>
        <dbReference type="Proteomes" id="UP000189728"/>
    </source>
</evidence>
<proteinExistence type="inferred from homology"/>
<dbReference type="Gene3D" id="1.20.120.340">
    <property type="entry name" value="Flagellar protein FliS"/>
    <property type="match status" value="1"/>
</dbReference>
<evidence type="ECO:0000256" key="1">
    <source>
        <dbReference type="ARBA" id="ARBA00004514"/>
    </source>
</evidence>
<dbReference type="InterPro" id="IPR036584">
    <property type="entry name" value="FliS_sf"/>
</dbReference>
<dbReference type="Pfam" id="PF02561">
    <property type="entry name" value="FliS"/>
    <property type="match status" value="1"/>
</dbReference>
<keyword evidence="3 6" id="KW-0963">Cytoplasm</keyword>
<dbReference type="PANTHER" id="PTHR34773">
    <property type="entry name" value="FLAGELLAR SECRETION CHAPERONE FLIS"/>
    <property type="match status" value="1"/>
</dbReference>
<keyword evidence="7" id="KW-0969">Cilium</keyword>
<dbReference type="GO" id="GO:0044780">
    <property type="term" value="P:bacterial-type flagellum assembly"/>
    <property type="evidence" value="ECO:0007669"/>
    <property type="project" value="InterPro"/>
</dbReference>
<reference evidence="7 8" key="1">
    <citation type="submission" date="2016-08" db="EMBL/GenBank/DDBJ databases">
        <title>Campylobacter species from sea mammals.</title>
        <authorList>
            <person name="Gilbert M.J."/>
            <person name="Byrne B.A."/>
            <person name="Zomer A.L."/>
            <person name="Wagenaar J.A."/>
        </authorList>
    </citation>
    <scope>NUCLEOTIDE SEQUENCE [LARGE SCALE GENOMIC DNA]</scope>
    <source>
        <strain evidence="7 8">1105248</strain>
    </source>
</reference>
<protein>
    <recommendedName>
        <fullName evidence="6">Flagellar secretion chaperone FliS</fullName>
    </recommendedName>
</protein>
<keyword evidence="7" id="KW-0282">Flagellum</keyword>
<dbReference type="SUPFAM" id="SSF101116">
    <property type="entry name" value="Flagellar export chaperone FliS"/>
    <property type="match status" value="1"/>
</dbReference>
<evidence type="ECO:0000256" key="2">
    <source>
        <dbReference type="ARBA" id="ARBA00008787"/>
    </source>
</evidence>
<dbReference type="PIRSF" id="PIRSF039090">
    <property type="entry name" value="Flis"/>
    <property type="match status" value="1"/>
</dbReference>
<evidence type="ECO:0000313" key="7">
    <source>
        <dbReference type="EMBL" id="OPA81872.1"/>
    </source>
</evidence>